<accession>A0ACC2LHY3</accession>
<dbReference type="Proteomes" id="UP001234297">
    <property type="component" value="Chromosome 8"/>
</dbReference>
<proteinExistence type="predicted"/>
<evidence type="ECO:0000313" key="2">
    <source>
        <dbReference type="Proteomes" id="UP001234297"/>
    </source>
</evidence>
<reference evidence="1 2" key="1">
    <citation type="journal article" date="2022" name="Hortic Res">
        <title>A haplotype resolved chromosomal level avocado genome allows analysis of novel avocado genes.</title>
        <authorList>
            <person name="Nath O."/>
            <person name="Fletcher S.J."/>
            <person name="Hayward A."/>
            <person name="Shaw L.M."/>
            <person name="Masouleh A.K."/>
            <person name="Furtado A."/>
            <person name="Henry R.J."/>
            <person name="Mitter N."/>
        </authorList>
    </citation>
    <scope>NUCLEOTIDE SEQUENCE [LARGE SCALE GENOMIC DNA]</scope>
    <source>
        <strain evidence="2">cv. Hass</strain>
    </source>
</reference>
<name>A0ACC2LHY3_PERAE</name>
<protein>
    <submittedName>
        <fullName evidence="1">Uncharacterized protein</fullName>
    </submittedName>
</protein>
<evidence type="ECO:0000313" key="1">
    <source>
        <dbReference type="EMBL" id="KAJ8633087.1"/>
    </source>
</evidence>
<sequence>MEGKSFALNLMEEKQAAVHKEDSNTMLWHRRLGHIHHTTLLFMKKNNLGEGLPELEEELPTCAACQHGKQTRLHFPQNKAWRATQKLQLVHTDVGGPQKTPSLNGSKFYIAFIDDHVKRDKLDKKVEPGIFVGYSSVSKAYRMYLPQNNIVIVSMDVQFFESDRWSWENDKKLEFQEENADIDDMLEFQEENDDIDDELVRGTRSLSDIYQRKVRDEILVVSLYVDDLLMTRSTMEQIDTFKKEMKDVYEMTDLGKMTFFLGMEVKQKHNETFICQHKYAKEILKKFNMEECKPAATPMNQKEKFCKEDGAAKVDERLYRTLIGCLMYLTATRPDIMNVQEVIAQSTSGAEYVAAAAAVNQALWIRKLMVDLHMEQKESTQILVDSQAAISIANNPVFHGKTKHFKLKLYFLRDVQKEGEIQLIYCKTENQNADILTKALPKARIGGVAREHALSQGENSSVGGSGGGEVSIRIIGAAEQEHLRSGLAMGQGEQWGNWEGGCVIVAAFIGIRREVAKWEFIWGGGEWRG</sequence>
<gene>
    <name evidence="1" type="ORF">MRB53_026423</name>
</gene>
<dbReference type="EMBL" id="CM056816">
    <property type="protein sequence ID" value="KAJ8633087.1"/>
    <property type="molecule type" value="Genomic_DNA"/>
</dbReference>
<organism evidence="1 2">
    <name type="scientific">Persea americana</name>
    <name type="common">Avocado</name>
    <dbReference type="NCBI Taxonomy" id="3435"/>
    <lineage>
        <taxon>Eukaryota</taxon>
        <taxon>Viridiplantae</taxon>
        <taxon>Streptophyta</taxon>
        <taxon>Embryophyta</taxon>
        <taxon>Tracheophyta</taxon>
        <taxon>Spermatophyta</taxon>
        <taxon>Magnoliopsida</taxon>
        <taxon>Magnoliidae</taxon>
        <taxon>Laurales</taxon>
        <taxon>Lauraceae</taxon>
        <taxon>Persea</taxon>
    </lineage>
</organism>
<keyword evidence="2" id="KW-1185">Reference proteome</keyword>
<comment type="caution">
    <text evidence="1">The sequence shown here is derived from an EMBL/GenBank/DDBJ whole genome shotgun (WGS) entry which is preliminary data.</text>
</comment>